<dbReference type="Proteomes" id="UP000614410">
    <property type="component" value="Unassembled WGS sequence"/>
</dbReference>
<dbReference type="AlphaFoldDB" id="A0A934KPL3"/>
<organism evidence="1 2">
    <name type="scientific">Candidatus Amunia macphersoniae</name>
    <dbReference type="NCBI Taxonomy" id="3127014"/>
    <lineage>
        <taxon>Bacteria</taxon>
        <taxon>Bacillati</taxon>
        <taxon>Candidatus Dormiibacterota</taxon>
        <taxon>Candidatus Dormibacteria</taxon>
        <taxon>Candidatus Aeolococcales</taxon>
        <taxon>Candidatus Aeolococcaceae</taxon>
        <taxon>Candidatus Amunia</taxon>
    </lineage>
</organism>
<name>A0A934KPL3_9BACT</name>
<reference evidence="1 2" key="1">
    <citation type="submission" date="2020-10" db="EMBL/GenBank/DDBJ databases">
        <title>Ca. Dormibacterota MAGs.</title>
        <authorList>
            <person name="Montgomery K."/>
        </authorList>
    </citation>
    <scope>NUCLEOTIDE SEQUENCE [LARGE SCALE GENOMIC DNA]</scope>
    <source>
        <strain evidence="1">Mitchell_Peninsula_5</strain>
    </source>
</reference>
<protein>
    <submittedName>
        <fullName evidence="1">Uncharacterized protein</fullName>
    </submittedName>
</protein>
<dbReference type="EMBL" id="JAEKNN010000053">
    <property type="protein sequence ID" value="MBJ7609880.1"/>
    <property type="molecule type" value="Genomic_DNA"/>
</dbReference>
<proteinExistence type="predicted"/>
<sequence>MRVGTSGQAVIVHRLGERGVALATIVLPGIIGDVLGSVVEEGGEGVEGCVGIATLAHVQLALGLGLACAVPPVAGGLAWDGIMALSRISRDVRTRAQTSGAVSPAIDRATMMMLPRSPMASTTASAYSGGRLCRYRWGDRPR</sequence>
<gene>
    <name evidence="1" type="ORF">JF887_10705</name>
</gene>
<accession>A0A934KPL3</accession>
<evidence type="ECO:0000313" key="1">
    <source>
        <dbReference type="EMBL" id="MBJ7609880.1"/>
    </source>
</evidence>
<evidence type="ECO:0000313" key="2">
    <source>
        <dbReference type="Proteomes" id="UP000614410"/>
    </source>
</evidence>
<comment type="caution">
    <text evidence="1">The sequence shown here is derived from an EMBL/GenBank/DDBJ whole genome shotgun (WGS) entry which is preliminary data.</text>
</comment>